<dbReference type="AlphaFoldDB" id="A0AAD9MGP9"/>
<dbReference type="InterPro" id="IPR056121">
    <property type="entry name" value="DUF7704"/>
</dbReference>
<evidence type="ECO:0000313" key="4">
    <source>
        <dbReference type="Proteomes" id="UP001217918"/>
    </source>
</evidence>
<dbReference type="Pfam" id="PF24803">
    <property type="entry name" value="DUF7704"/>
    <property type="match status" value="1"/>
</dbReference>
<evidence type="ECO:0000256" key="1">
    <source>
        <dbReference type="SAM" id="Phobius"/>
    </source>
</evidence>
<feature type="transmembrane region" description="Helical" evidence="1">
    <location>
        <begin position="76"/>
        <end position="94"/>
    </location>
</feature>
<proteinExistence type="predicted"/>
<evidence type="ECO:0000259" key="2">
    <source>
        <dbReference type="Pfam" id="PF24803"/>
    </source>
</evidence>
<gene>
    <name evidence="3" type="ORF">P8C59_008331</name>
</gene>
<comment type="caution">
    <text evidence="3">The sequence shown here is derived from an EMBL/GenBank/DDBJ whole genome shotgun (WGS) entry which is preliminary data.</text>
</comment>
<feature type="transmembrane region" description="Helical" evidence="1">
    <location>
        <begin position="42"/>
        <end position="64"/>
    </location>
</feature>
<keyword evidence="1" id="KW-0812">Transmembrane</keyword>
<feature type="domain" description="DUF7704" evidence="2">
    <location>
        <begin position="10"/>
        <end position="131"/>
    </location>
</feature>
<dbReference type="PANTHER" id="PTHR37019:SF1">
    <property type="entry name" value="EXPERA DOMAIN-CONTAINING PROTEIN"/>
    <property type="match status" value="1"/>
</dbReference>
<evidence type="ECO:0000313" key="3">
    <source>
        <dbReference type="EMBL" id="KAK2074100.1"/>
    </source>
</evidence>
<organism evidence="3 4">
    <name type="scientific">Phyllachora maydis</name>
    <dbReference type="NCBI Taxonomy" id="1825666"/>
    <lineage>
        <taxon>Eukaryota</taxon>
        <taxon>Fungi</taxon>
        <taxon>Dikarya</taxon>
        <taxon>Ascomycota</taxon>
        <taxon>Pezizomycotina</taxon>
        <taxon>Sordariomycetes</taxon>
        <taxon>Sordariomycetidae</taxon>
        <taxon>Phyllachorales</taxon>
        <taxon>Phyllachoraceae</taxon>
        <taxon>Phyllachora</taxon>
    </lineage>
</organism>
<accession>A0AAD9MGP9</accession>
<name>A0AAD9MGP9_9PEZI</name>
<keyword evidence="1" id="KW-0472">Membrane</keyword>
<reference evidence="3" key="1">
    <citation type="journal article" date="2023" name="Mol. Plant Microbe Interact.">
        <title>Elucidating the Obligate Nature and Biological Capacity of an Invasive Fungal Corn Pathogen.</title>
        <authorList>
            <person name="MacCready J.S."/>
            <person name="Roggenkamp E.M."/>
            <person name="Gdanetz K."/>
            <person name="Chilvers M.I."/>
        </authorList>
    </citation>
    <scope>NUCLEOTIDE SEQUENCE</scope>
    <source>
        <strain evidence="3">PM02</strain>
    </source>
</reference>
<dbReference type="Proteomes" id="UP001217918">
    <property type="component" value="Unassembled WGS sequence"/>
</dbReference>
<keyword evidence="4" id="KW-1185">Reference proteome</keyword>
<feature type="transmembrane region" description="Helical" evidence="1">
    <location>
        <begin position="114"/>
        <end position="133"/>
    </location>
</feature>
<dbReference type="EMBL" id="JAQQPM010000007">
    <property type="protein sequence ID" value="KAK2074100.1"/>
    <property type="molecule type" value="Genomic_DNA"/>
</dbReference>
<dbReference type="PANTHER" id="PTHR37019">
    <property type="entry name" value="CHROMOSOME 1, WHOLE GENOME SHOTGUN SEQUENCE"/>
    <property type="match status" value="1"/>
</dbReference>
<sequence>MTAASEVPARIPLMYRLWLLWIEPVAALVGSYLAVFDPDRCIPQFTVLLDQLAAVYLLFAFNEAVVLRAAAADLRVWRALVLGMVLCDVAHLWAAGRALRGWEGEWRWEDGVNLGMLGGPLVLRLAFLAGVGMERSGKRGKGM</sequence>
<feature type="transmembrane region" description="Helical" evidence="1">
    <location>
        <begin position="17"/>
        <end position="36"/>
    </location>
</feature>
<protein>
    <recommendedName>
        <fullName evidence="2">DUF7704 domain-containing protein</fullName>
    </recommendedName>
</protein>
<keyword evidence="1" id="KW-1133">Transmembrane helix</keyword>